<comment type="caution">
    <text evidence="2">The sequence shown here is derived from an EMBL/GenBank/DDBJ whole genome shotgun (WGS) entry which is preliminary data.</text>
</comment>
<dbReference type="Proteomes" id="UP000321933">
    <property type="component" value="Unassembled WGS sequence"/>
</dbReference>
<protein>
    <submittedName>
        <fullName evidence="2">DUF1820 family protein</fullName>
    </submittedName>
</protein>
<evidence type="ECO:0000313" key="3">
    <source>
        <dbReference type="Proteomes" id="UP000321933"/>
    </source>
</evidence>
<sequence>MANQPVYKVIFQNGTQVFEVFARQIYQSDMWGFIEIEEFIFGERSQIVVDPSEEKLKNEFSGVKRSYVPLQSVIRIDEVEKEGSVKVSDSPAREGSNVASFPFSGAHLPGQQTED</sequence>
<dbReference type="OrthoDB" id="5641137at2"/>
<gene>
    <name evidence="2" type="ORF">FVW59_15295</name>
</gene>
<dbReference type="Pfam" id="PF08850">
    <property type="entry name" value="DUF1820"/>
    <property type="match status" value="1"/>
</dbReference>
<feature type="region of interest" description="Disordered" evidence="1">
    <location>
        <begin position="82"/>
        <end position="115"/>
    </location>
</feature>
<dbReference type="RefSeq" id="WP_148065238.1">
    <property type="nucleotide sequence ID" value="NZ_VRYZ01000007.1"/>
</dbReference>
<evidence type="ECO:0000256" key="1">
    <source>
        <dbReference type="SAM" id="MobiDB-lite"/>
    </source>
</evidence>
<evidence type="ECO:0000313" key="2">
    <source>
        <dbReference type="EMBL" id="TXS89976.1"/>
    </source>
</evidence>
<dbReference type="InterPro" id="IPR014949">
    <property type="entry name" value="DUF1820"/>
</dbReference>
<organism evidence="2 3">
    <name type="scientific">Parahaliea aestuarii</name>
    <dbReference type="NCBI Taxonomy" id="1852021"/>
    <lineage>
        <taxon>Bacteria</taxon>
        <taxon>Pseudomonadati</taxon>
        <taxon>Pseudomonadota</taxon>
        <taxon>Gammaproteobacteria</taxon>
        <taxon>Cellvibrionales</taxon>
        <taxon>Halieaceae</taxon>
        <taxon>Parahaliea</taxon>
    </lineage>
</organism>
<name>A0A5C8ZN95_9GAMM</name>
<dbReference type="PIRSF" id="PIRSF028538">
    <property type="entry name" value="DUF1820"/>
    <property type="match status" value="1"/>
</dbReference>
<accession>A0A5C8ZN95</accession>
<reference evidence="2 3" key="1">
    <citation type="submission" date="2019-08" db="EMBL/GenBank/DDBJ databases">
        <title>Parahaliea maris sp. nov., isolated from the surface seawater.</title>
        <authorList>
            <person name="Liu Y."/>
        </authorList>
    </citation>
    <scope>NUCLEOTIDE SEQUENCE [LARGE SCALE GENOMIC DNA]</scope>
    <source>
        <strain evidence="2 3">S2-26</strain>
    </source>
</reference>
<keyword evidence="3" id="KW-1185">Reference proteome</keyword>
<dbReference type="AlphaFoldDB" id="A0A5C8ZN95"/>
<dbReference type="EMBL" id="VRYZ01000007">
    <property type="protein sequence ID" value="TXS89976.1"/>
    <property type="molecule type" value="Genomic_DNA"/>
</dbReference>
<proteinExistence type="predicted"/>